<dbReference type="EMBL" id="SLXM01000009">
    <property type="protein sequence ID" value="TCP23339.1"/>
    <property type="molecule type" value="Genomic_DNA"/>
</dbReference>
<protein>
    <submittedName>
        <fullName evidence="1">Uncharacterized protein</fullName>
    </submittedName>
</protein>
<gene>
    <name evidence="1" type="ORF">EV195_10963</name>
</gene>
<name>A0A4R2NNJ7_9FLAO</name>
<evidence type="ECO:0000313" key="2">
    <source>
        <dbReference type="Proteomes" id="UP000294564"/>
    </source>
</evidence>
<keyword evidence="2" id="KW-1185">Reference proteome</keyword>
<reference evidence="1 2" key="1">
    <citation type="submission" date="2019-03" db="EMBL/GenBank/DDBJ databases">
        <title>Genomic Encyclopedia of Type Strains, Phase IV (KMG-IV): sequencing the most valuable type-strain genomes for metagenomic binning, comparative biology and taxonomic classification.</title>
        <authorList>
            <person name="Goeker M."/>
        </authorList>
    </citation>
    <scope>NUCLEOTIDE SEQUENCE [LARGE SCALE GENOMIC DNA]</scope>
    <source>
        <strain evidence="1 2">DSM 14836</strain>
    </source>
</reference>
<accession>A0A4R2NNJ7</accession>
<dbReference type="AlphaFoldDB" id="A0A4R2NNJ7"/>
<dbReference type="Proteomes" id="UP000294564">
    <property type="component" value="Unassembled WGS sequence"/>
</dbReference>
<dbReference type="OrthoDB" id="1189694at2"/>
<organism evidence="1 2">
    <name type="scientific">Tenacibaculum skagerrakense</name>
    <dbReference type="NCBI Taxonomy" id="186571"/>
    <lineage>
        <taxon>Bacteria</taxon>
        <taxon>Pseudomonadati</taxon>
        <taxon>Bacteroidota</taxon>
        <taxon>Flavobacteriia</taxon>
        <taxon>Flavobacteriales</taxon>
        <taxon>Flavobacteriaceae</taxon>
        <taxon>Tenacibaculum</taxon>
    </lineage>
</organism>
<proteinExistence type="predicted"/>
<sequence>MEEIVFQELLGNTKFSNINHFITSVINKYTAKEVTYDDVKESILKLVIYRFIKVDNSNSTNHCISKEDNFYEAKELGGVNSWLAHKRSLSTAV</sequence>
<evidence type="ECO:0000313" key="1">
    <source>
        <dbReference type="EMBL" id="TCP23339.1"/>
    </source>
</evidence>
<comment type="caution">
    <text evidence="1">The sequence shown here is derived from an EMBL/GenBank/DDBJ whole genome shotgun (WGS) entry which is preliminary data.</text>
</comment>
<dbReference type="RefSeq" id="WP_132795596.1">
    <property type="nucleotide sequence ID" value="NZ_SLXM01000009.1"/>
</dbReference>